<reference evidence="1 2" key="1">
    <citation type="journal article" date="2019" name="Commun. Biol.">
        <title>The bagworm genome reveals a unique fibroin gene that provides high tensile strength.</title>
        <authorList>
            <person name="Kono N."/>
            <person name="Nakamura H."/>
            <person name="Ohtoshi R."/>
            <person name="Tomita M."/>
            <person name="Numata K."/>
            <person name="Arakawa K."/>
        </authorList>
    </citation>
    <scope>NUCLEOTIDE SEQUENCE [LARGE SCALE GENOMIC DNA]</scope>
</reference>
<evidence type="ECO:0000313" key="1">
    <source>
        <dbReference type="EMBL" id="GBP41873.1"/>
    </source>
</evidence>
<organism evidence="1 2">
    <name type="scientific">Eumeta variegata</name>
    <name type="common">Bagworm moth</name>
    <name type="synonym">Eumeta japonica</name>
    <dbReference type="NCBI Taxonomy" id="151549"/>
    <lineage>
        <taxon>Eukaryota</taxon>
        <taxon>Metazoa</taxon>
        <taxon>Ecdysozoa</taxon>
        <taxon>Arthropoda</taxon>
        <taxon>Hexapoda</taxon>
        <taxon>Insecta</taxon>
        <taxon>Pterygota</taxon>
        <taxon>Neoptera</taxon>
        <taxon>Endopterygota</taxon>
        <taxon>Lepidoptera</taxon>
        <taxon>Glossata</taxon>
        <taxon>Ditrysia</taxon>
        <taxon>Tineoidea</taxon>
        <taxon>Psychidae</taxon>
        <taxon>Oiketicinae</taxon>
        <taxon>Eumeta</taxon>
    </lineage>
</organism>
<proteinExistence type="predicted"/>
<keyword evidence="2" id="KW-1185">Reference proteome</keyword>
<comment type="caution">
    <text evidence="1">The sequence shown here is derived from an EMBL/GenBank/DDBJ whole genome shotgun (WGS) entry which is preliminary data.</text>
</comment>
<sequence length="239" mass="26702">MFTLTDANDGVVVAADNCSETLESYLHCLRFIIIICLCVSQLRLPLQGFKKNRRNAPYSVACLDSHSAKNAVLSIQDIDIYSMRDASPTDMEMLRPAFSYQCVSLHISLCKIVESSIVRIHIAMKLNNLSFAVFGRSLKIFDPTFEWLTGTCRVRHWDTISRLHVAKRNRQIYGISVVILGAPSAQLGIIKTDIQTGLGTVTAYCRPVTSAFVTCIDRSITDYPRDPLRCLLIPLVVDS</sequence>
<gene>
    <name evidence="1" type="ORF">EVAR_86843_1</name>
</gene>
<dbReference type="Proteomes" id="UP000299102">
    <property type="component" value="Unassembled WGS sequence"/>
</dbReference>
<accession>A0A4C1VT46</accession>
<name>A0A4C1VT46_EUMVA</name>
<evidence type="ECO:0000313" key="2">
    <source>
        <dbReference type="Proteomes" id="UP000299102"/>
    </source>
</evidence>
<dbReference type="EMBL" id="BGZK01000407">
    <property type="protein sequence ID" value="GBP41873.1"/>
    <property type="molecule type" value="Genomic_DNA"/>
</dbReference>
<protein>
    <submittedName>
        <fullName evidence="1">Uncharacterized protein</fullName>
    </submittedName>
</protein>
<dbReference type="AlphaFoldDB" id="A0A4C1VT46"/>